<feature type="transmembrane region" description="Helical" evidence="1">
    <location>
        <begin position="60"/>
        <end position="85"/>
    </location>
</feature>
<name>A0A7C1GAY0_9CREN</name>
<gene>
    <name evidence="2" type="ORF">ENN26_03175</name>
</gene>
<accession>A0A7C1GAY0</accession>
<protein>
    <submittedName>
        <fullName evidence="2">Uncharacterized protein</fullName>
    </submittedName>
</protein>
<dbReference type="EMBL" id="DSAY01000059">
    <property type="protein sequence ID" value="HDP14766.1"/>
    <property type="molecule type" value="Genomic_DNA"/>
</dbReference>
<comment type="caution">
    <text evidence="2">The sequence shown here is derived from an EMBL/GenBank/DDBJ whole genome shotgun (WGS) entry which is preliminary data.</text>
</comment>
<proteinExistence type="predicted"/>
<keyword evidence="1" id="KW-1133">Transmembrane helix</keyword>
<reference evidence="2" key="1">
    <citation type="journal article" date="2020" name="mSystems">
        <title>Genome- and Community-Level Interaction Insights into Carbon Utilization and Element Cycling Functions of Hydrothermarchaeota in Hydrothermal Sediment.</title>
        <authorList>
            <person name="Zhou Z."/>
            <person name="Liu Y."/>
            <person name="Xu W."/>
            <person name="Pan J."/>
            <person name="Luo Z.H."/>
            <person name="Li M."/>
        </authorList>
    </citation>
    <scope>NUCLEOTIDE SEQUENCE [LARGE SCALE GENOMIC DNA]</scope>
    <source>
        <strain evidence="2">SpSt-116</strain>
    </source>
</reference>
<dbReference type="AlphaFoldDB" id="A0A7C1GAY0"/>
<feature type="transmembrane region" description="Helical" evidence="1">
    <location>
        <begin position="7"/>
        <end position="34"/>
    </location>
</feature>
<organism evidence="2">
    <name type="scientific">Thermofilum adornatum</name>
    <dbReference type="NCBI Taxonomy" id="1365176"/>
    <lineage>
        <taxon>Archaea</taxon>
        <taxon>Thermoproteota</taxon>
        <taxon>Thermoprotei</taxon>
        <taxon>Thermofilales</taxon>
        <taxon>Thermofilaceae</taxon>
        <taxon>Thermofilum</taxon>
    </lineage>
</organism>
<keyword evidence="1" id="KW-0472">Membrane</keyword>
<evidence type="ECO:0000313" key="2">
    <source>
        <dbReference type="EMBL" id="HDP14766.1"/>
    </source>
</evidence>
<sequence length="92" mass="10436">MVNINKILWGIGIIMLGMGLCSLPELFNLIITWFKDYFPNITNLIVFMNSLSETKKTVPIIIEIVLPLISIFFVFVGLLLVYVCLKEPSGEE</sequence>
<evidence type="ECO:0000256" key="1">
    <source>
        <dbReference type="SAM" id="Phobius"/>
    </source>
</evidence>
<keyword evidence="1" id="KW-0812">Transmembrane</keyword>